<dbReference type="PANTHER" id="PTHR34847:SF1">
    <property type="entry name" value="NODULATION PROTEIN U"/>
    <property type="match status" value="1"/>
</dbReference>
<comment type="similarity">
    <text evidence="1">Belongs to the NodU/CmcH family.</text>
</comment>
<feature type="domain" description="Carbamoyltransferase" evidence="2">
    <location>
        <begin position="3"/>
        <end position="351"/>
    </location>
</feature>
<dbReference type="Pfam" id="PF02543">
    <property type="entry name" value="Carbam_trans_N"/>
    <property type="match status" value="1"/>
</dbReference>
<dbReference type="CDD" id="cd24098">
    <property type="entry name" value="ASKHA_NBD_TobZ_N"/>
    <property type="match status" value="1"/>
</dbReference>
<dbReference type="InterPro" id="IPR038152">
    <property type="entry name" value="Carbam_trans_C_sf"/>
</dbReference>
<comment type="caution">
    <text evidence="4">The sequence shown here is derived from an EMBL/GenBank/DDBJ whole genome shotgun (WGS) entry which is preliminary data.</text>
</comment>
<evidence type="ECO:0000259" key="2">
    <source>
        <dbReference type="Pfam" id="PF02543"/>
    </source>
</evidence>
<gene>
    <name evidence="4" type="ORF">GCM10011340_33390</name>
</gene>
<dbReference type="Pfam" id="PF16861">
    <property type="entry name" value="Carbam_trans_C"/>
    <property type="match status" value="1"/>
</dbReference>
<accession>A0ABQ3ICM0</accession>
<dbReference type="Gene3D" id="3.90.870.20">
    <property type="entry name" value="Carbamoyltransferase, C-terminal domain"/>
    <property type="match status" value="1"/>
</dbReference>
<sequence>MYVLGVSALYHDSAACIIHDGEILVAAQEERFTRLKHDSTFPVNAIRFCLEYTHLSLEQIDHVAFYEKPLLKFERVLENFFDIAPKGVLAFVRYMPAWVKQKVFFRKYLNDKLKTIDKAAKKLPTVKFVEHHLSHAAWAYYTSPFKDAAVLTIDGVGEWTTTALYRIQDGAIQLIKEQHYPHSLGLLYSAFTQYLGFKVNDGEYKMMGLAPYGNSESYTYKRAEETIKKHLVRVFPDGSIRLNMEFFCFQLGSRMIHQKRWEQMFGLPMRNSADQIRQEHCDLALAIQNFTEQVVLKLVSHLKLETGEENLCLAGGVAYNCVVNGKIIEQEIFKSVHVPPAVGDAGSAVGAGFLVSSLLGHVAKDTRYLKNEISFLGPQFTNTEISSVLRSVDGPTVPYQTGELLDRVVDDLIQGRVVGWFQGRMEFGARALGSRSILADAANPGIQEQLNRKIKFRESFRPFAVILLEEDLQDYFNLNQPSPYMAIVAQIAEQWRKPRPHNYEALTIKEKCQWVNSSFPGIVHVDYSSRIQTVDKETNRLLYELLLKFKEKTGHSLLVNTSFNVNNEPIVCTPQEAYQCFLSTHMDSLAVGNFYITKENDHV</sequence>
<proteinExistence type="inferred from homology"/>
<dbReference type="PANTHER" id="PTHR34847">
    <property type="entry name" value="NODULATION PROTEIN U"/>
    <property type="match status" value="1"/>
</dbReference>
<feature type="domain" description="Carbamoyltransferase C-terminal" evidence="3">
    <location>
        <begin position="410"/>
        <end position="598"/>
    </location>
</feature>
<dbReference type="SUPFAM" id="SSF53067">
    <property type="entry name" value="Actin-like ATPase domain"/>
    <property type="match status" value="1"/>
</dbReference>
<dbReference type="Proteomes" id="UP000658258">
    <property type="component" value="Unassembled WGS sequence"/>
</dbReference>
<evidence type="ECO:0000259" key="3">
    <source>
        <dbReference type="Pfam" id="PF16861"/>
    </source>
</evidence>
<dbReference type="EMBL" id="BNAG01000005">
    <property type="protein sequence ID" value="GHE74231.1"/>
    <property type="molecule type" value="Genomic_DNA"/>
</dbReference>
<reference evidence="5" key="1">
    <citation type="journal article" date="2019" name="Int. J. Syst. Evol. Microbiol.">
        <title>The Global Catalogue of Microorganisms (GCM) 10K type strain sequencing project: providing services to taxonomists for standard genome sequencing and annotation.</title>
        <authorList>
            <consortium name="The Broad Institute Genomics Platform"/>
            <consortium name="The Broad Institute Genome Sequencing Center for Infectious Disease"/>
            <person name="Wu L."/>
            <person name="Ma J."/>
        </authorList>
    </citation>
    <scope>NUCLEOTIDE SEQUENCE [LARGE SCALE GENOMIC DNA]</scope>
    <source>
        <strain evidence="5">CGMCC 1.15111</strain>
    </source>
</reference>
<name>A0ABQ3ICM0_9BACT</name>
<protein>
    <submittedName>
        <fullName evidence="4">Nodulation protein</fullName>
    </submittedName>
</protein>
<evidence type="ECO:0000313" key="4">
    <source>
        <dbReference type="EMBL" id="GHE74231.1"/>
    </source>
</evidence>
<dbReference type="InterPro" id="IPR003696">
    <property type="entry name" value="Carbtransf_dom"/>
</dbReference>
<dbReference type="InterPro" id="IPR043129">
    <property type="entry name" value="ATPase_NBD"/>
</dbReference>
<evidence type="ECO:0000256" key="1">
    <source>
        <dbReference type="ARBA" id="ARBA00006129"/>
    </source>
</evidence>
<dbReference type="InterPro" id="IPR031730">
    <property type="entry name" value="Carbam_trans_C"/>
</dbReference>
<dbReference type="InterPro" id="IPR051338">
    <property type="entry name" value="NodU/CmcH_Carbamoyltrnsfr"/>
</dbReference>
<dbReference type="RefSeq" id="WP_189631449.1">
    <property type="nucleotide sequence ID" value="NZ_BNAG01000005.1"/>
</dbReference>
<dbReference type="Gene3D" id="3.30.420.40">
    <property type="match status" value="2"/>
</dbReference>
<organism evidence="4 5">
    <name type="scientific">Roseivirga thermotolerans</name>
    <dbReference type="NCBI Taxonomy" id="1758176"/>
    <lineage>
        <taxon>Bacteria</taxon>
        <taxon>Pseudomonadati</taxon>
        <taxon>Bacteroidota</taxon>
        <taxon>Cytophagia</taxon>
        <taxon>Cytophagales</taxon>
        <taxon>Roseivirgaceae</taxon>
        <taxon>Roseivirga</taxon>
    </lineage>
</organism>
<keyword evidence="5" id="KW-1185">Reference proteome</keyword>
<evidence type="ECO:0000313" key="5">
    <source>
        <dbReference type="Proteomes" id="UP000658258"/>
    </source>
</evidence>